<name>A0A0E9RFB7_ANGAN</name>
<evidence type="ECO:0000313" key="1">
    <source>
        <dbReference type="EMBL" id="JAH27038.1"/>
    </source>
</evidence>
<dbReference type="AlphaFoldDB" id="A0A0E9RFB7"/>
<proteinExistence type="predicted"/>
<sequence>MKKWQHTCKIHVLHHNGESGNTHIKSMCSITMEKVAIYIYNPCAHHNGESGQYT</sequence>
<dbReference type="EMBL" id="GBXM01081539">
    <property type="protein sequence ID" value="JAH27038.1"/>
    <property type="molecule type" value="Transcribed_RNA"/>
</dbReference>
<organism evidence="1">
    <name type="scientific">Anguilla anguilla</name>
    <name type="common">European freshwater eel</name>
    <name type="synonym">Muraena anguilla</name>
    <dbReference type="NCBI Taxonomy" id="7936"/>
    <lineage>
        <taxon>Eukaryota</taxon>
        <taxon>Metazoa</taxon>
        <taxon>Chordata</taxon>
        <taxon>Craniata</taxon>
        <taxon>Vertebrata</taxon>
        <taxon>Euteleostomi</taxon>
        <taxon>Actinopterygii</taxon>
        <taxon>Neopterygii</taxon>
        <taxon>Teleostei</taxon>
        <taxon>Anguilliformes</taxon>
        <taxon>Anguillidae</taxon>
        <taxon>Anguilla</taxon>
    </lineage>
</organism>
<reference evidence="1" key="1">
    <citation type="submission" date="2014-11" db="EMBL/GenBank/DDBJ databases">
        <authorList>
            <person name="Amaro Gonzalez C."/>
        </authorList>
    </citation>
    <scope>NUCLEOTIDE SEQUENCE</scope>
</reference>
<accession>A0A0E9RFB7</accession>
<reference evidence="1" key="2">
    <citation type="journal article" date="2015" name="Fish Shellfish Immunol.">
        <title>Early steps in the European eel (Anguilla anguilla)-Vibrio vulnificus interaction in the gills: Role of the RtxA13 toxin.</title>
        <authorList>
            <person name="Callol A."/>
            <person name="Pajuelo D."/>
            <person name="Ebbesson L."/>
            <person name="Teles M."/>
            <person name="MacKenzie S."/>
            <person name="Amaro C."/>
        </authorList>
    </citation>
    <scope>NUCLEOTIDE SEQUENCE</scope>
</reference>
<protein>
    <submittedName>
        <fullName evidence="1">Uncharacterized protein</fullName>
    </submittedName>
</protein>